<organism evidence="2 3">
    <name type="scientific">Emticicia aquatilis</name>
    <dbReference type="NCBI Taxonomy" id="1537369"/>
    <lineage>
        <taxon>Bacteria</taxon>
        <taxon>Pseudomonadati</taxon>
        <taxon>Bacteroidota</taxon>
        <taxon>Cytophagia</taxon>
        <taxon>Cytophagales</taxon>
        <taxon>Leadbetterellaceae</taxon>
        <taxon>Emticicia</taxon>
    </lineage>
</organism>
<gene>
    <name evidence="2" type="ORF">GCM10011514_04010</name>
</gene>
<dbReference type="EMBL" id="BMKK01000001">
    <property type="protein sequence ID" value="GGD43254.1"/>
    <property type="molecule type" value="Genomic_DNA"/>
</dbReference>
<keyword evidence="1" id="KW-0732">Signal</keyword>
<evidence type="ECO:0000313" key="2">
    <source>
        <dbReference type="EMBL" id="GGD43254.1"/>
    </source>
</evidence>
<accession>A0A916YG54</accession>
<keyword evidence="3" id="KW-1185">Reference proteome</keyword>
<comment type="caution">
    <text evidence="2">The sequence shown here is derived from an EMBL/GenBank/DDBJ whole genome shotgun (WGS) entry which is preliminary data.</text>
</comment>
<feature type="signal peptide" evidence="1">
    <location>
        <begin position="1"/>
        <end position="20"/>
    </location>
</feature>
<dbReference type="AlphaFoldDB" id="A0A916YG54"/>
<reference evidence="2" key="1">
    <citation type="journal article" date="2014" name="Int. J. Syst. Evol. Microbiol.">
        <title>Complete genome sequence of Corynebacterium casei LMG S-19264T (=DSM 44701T), isolated from a smear-ripened cheese.</title>
        <authorList>
            <consortium name="US DOE Joint Genome Institute (JGI-PGF)"/>
            <person name="Walter F."/>
            <person name="Albersmeier A."/>
            <person name="Kalinowski J."/>
            <person name="Ruckert C."/>
        </authorList>
    </citation>
    <scope>NUCLEOTIDE SEQUENCE</scope>
    <source>
        <strain evidence="2">CGMCC 1.15958</strain>
    </source>
</reference>
<protein>
    <recommendedName>
        <fullName evidence="4">DUF4919 domain-containing protein</fullName>
    </recommendedName>
</protein>
<reference evidence="2" key="2">
    <citation type="submission" date="2020-09" db="EMBL/GenBank/DDBJ databases">
        <authorList>
            <person name="Sun Q."/>
            <person name="Zhou Y."/>
        </authorList>
    </citation>
    <scope>NUCLEOTIDE SEQUENCE</scope>
    <source>
        <strain evidence="2">CGMCC 1.15958</strain>
    </source>
</reference>
<name>A0A916YG54_9BACT</name>
<feature type="chain" id="PRO_5038054893" description="DUF4919 domain-containing protein" evidence="1">
    <location>
        <begin position="21"/>
        <end position="208"/>
    </location>
</feature>
<sequence length="208" mass="23973">MKTTALIILITLTFSLKLSAQSSDTLYIYDLPHEILLEDRKVELNKSLSFKSRELFHKELDWYLSKTAHQYIADSVSLTNKILNKEFLSIFDNIMKAMPLRKIPISDSLKFFMSKKGIKKMAVFWNKGTTLSYDSYTQKSIRNSLFTATTGIPTIIIKGSSLLYCIVIEEGKVVHYAKSAKNQEPLNMTTKDIMIEKVLRRYLKTLNK</sequence>
<evidence type="ECO:0000256" key="1">
    <source>
        <dbReference type="SAM" id="SignalP"/>
    </source>
</evidence>
<evidence type="ECO:0000313" key="3">
    <source>
        <dbReference type="Proteomes" id="UP000609064"/>
    </source>
</evidence>
<proteinExistence type="predicted"/>
<dbReference type="Proteomes" id="UP000609064">
    <property type="component" value="Unassembled WGS sequence"/>
</dbReference>
<evidence type="ECO:0008006" key="4">
    <source>
        <dbReference type="Google" id="ProtNLM"/>
    </source>
</evidence>
<dbReference type="RefSeq" id="WP_188764129.1">
    <property type="nucleotide sequence ID" value="NZ_BMKK01000001.1"/>
</dbReference>